<evidence type="ECO:0000256" key="8">
    <source>
        <dbReference type="ARBA" id="ARBA00022840"/>
    </source>
</evidence>
<dbReference type="InterPro" id="IPR003593">
    <property type="entry name" value="AAA+_ATPase"/>
</dbReference>
<dbReference type="Gene3D" id="1.20.272.10">
    <property type="match status" value="1"/>
</dbReference>
<dbReference type="GO" id="GO:0008047">
    <property type="term" value="F:enzyme activator activity"/>
    <property type="evidence" value="ECO:0007669"/>
    <property type="project" value="TreeGrafter"/>
</dbReference>
<dbReference type="Pfam" id="PF00004">
    <property type="entry name" value="AAA"/>
    <property type="match status" value="1"/>
</dbReference>
<keyword evidence="2" id="KW-0235">DNA replication</keyword>
<evidence type="ECO:0000256" key="9">
    <source>
        <dbReference type="ARBA" id="ARBA00023204"/>
    </source>
</evidence>
<dbReference type="Gene3D" id="1.10.3710.10">
    <property type="entry name" value="DNA polymerase III clamp loader subunits, C-terminal domain"/>
    <property type="match status" value="1"/>
</dbReference>
<dbReference type="GO" id="GO:0005524">
    <property type="term" value="F:ATP binding"/>
    <property type="evidence" value="ECO:0007669"/>
    <property type="project" value="UniProtKB-KW"/>
</dbReference>
<feature type="region of interest" description="Disordered" evidence="10">
    <location>
        <begin position="37"/>
        <end position="81"/>
    </location>
</feature>
<dbReference type="FunFam" id="3.40.50.300:FF:000137">
    <property type="entry name" value="Replication-associated recombination protein A"/>
    <property type="match status" value="1"/>
</dbReference>
<dbReference type="SMART" id="SM00382">
    <property type="entry name" value="AAA"/>
    <property type="match status" value="1"/>
</dbReference>
<dbReference type="PANTHER" id="PTHR13779">
    <property type="entry name" value="WERNER HELICASE-INTERACTING PROTEIN 1 FAMILY MEMBER"/>
    <property type="match status" value="1"/>
</dbReference>
<evidence type="ECO:0000313" key="13">
    <source>
        <dbReference type="EMBL" id="ODV89985.1"/>
    </source>
</evidence>
<dbReference type="Gene3D" id="3.30.160.60">
    <property type="entry name" value="Classic Zinc Finger"/>
    <property type="match status" value="1"/>
</dbReference>
<dbReference type="AlphaFoldDB" id="A0A1E4TDZ4"/>
<dbReference type="CDD" id="cd00009">
    <property type="entry name" value="AAA"/>
    <property type="match status" value="1"/>
</dbReference>
<evidence type="ECO:0000256" key="3">
    <source>
        <dbReference type="ARBA" id="ARBA00022723"/>
    </source>
</evidence>
<dbReference type="SUPFAM" id="SSF48019">
    <property type="entry name" value="post-AAA+ oligomerization domain-like"/>
    <property type="match status" value="1"/>
</dbReference>
<evidence type="ECO:0000256" key="1">
    <source>
        <dbReference type="ARBA" id="ARBA00008959"/>
    </source>
</evidence>
<dbReference type="SMART" id="SM00734">
    <property type="entry name" value="ZnF_Rad18"/>
    <property type="match status" value="1"/>
</dbReference>
<dbReference type="CDD" id="cd18139">
    <property type="entry name" value="HLD_clamp_RarA"/>
    <property type="match status" value="1"/>
</dbReference>
<dbReference type="GO" id="GO:0016887">
    <property type="term" value="F:ATP hydrolysis activity"/>
    <property type="evidence" value="ECO:0007669"/>
    <property type="project" value="InterPro"/>
</dbReference>
<feature type="compositionally biased region" description="Basic and acidic residues" evidence="10">
    <location>
        <begin position="45"/>
        <end position="57"/>
    </location>
</feature>
<dbReference type="GO" id="GO:0006271">
    <property type="term" value="P:DNA strand elongation involved in DNA replication"/>
    <property type="evidence" value="ECO:0007669"/>
    <property type="project" value="UniProtKB-ARBA"/>
</dbReference>
<evidence type="ECO:0000256" key="6">
    <source>
        <dbReference type="ARBA" id="ARBA00022771"/>
    </source>
</evidence>
<sequence length="510" mass="56458">MTMDQDSVECPVCGKSVTLGKINAHIDAACRDTPAAHHSLFKRRSSQEHSTRPDNKKAKPSSSSSDPQIESDNASESPVRVSKSIKLVAREPLAELARPTSLDNFVGQDDLVGPRGILRSLVKSDRVPSMILWGPSGTGKTTLARIIANETKSRFVELSATMHGVNDCKKVFEEAGKHWTMFKRRTILFIDEVHRFSKAQQDVCLPHVEKGTVTLIGATTENPSFKVNSALISRCRVFVLKSLSDENIVSVIRTAIQNFYSEKDAMKLDNECVQYLANIADGDARAALTALEVVMSLAEDLGEGEMLQKKDIESSMKRTSLVYDRKGDNMYDTISALHKSVRGSNPDAALYYLGRMLEAGEDPLYIARRMVRMASEDIGLADDSCLPFAMAAYQATQNIGMPESDTILAHCAVKLALAKKSVRVYRGYNAVKAVLKDENVRVAPIPIHLRNAPTRLMKQLGYGKEYKYNPDYVEGKCVQDYLPDSLNGTKFLPDIDLGEEHDPDLELEIL</sequence>
<dbReference type="Proteomes" id="UP000095023">
    <property type="component" value="Unassembled WGS sequence"/>
</dbReference>
<evidence type="ECO:0000256" key="10">
    <source>
        <dbReference type="SAM" id="MobiDB-lite"/>
    </source>
</evidence>
<dbReference type="GO" id="GO:0000731">
    <property type="term" value="P:DNA synthesis involved in DNA repair"/>
    <property type="evidence" value="ECO:0007669"/>
    <property type="project" value="TreeGrafter"/>
</dbReference>
<dbReference type="InterPro" id="IPR051314">
    <property type="entry name" value="AAA_ATPase_RarA/MGS1/WRNIP1"/>
</dbReference>
<evidence type="ECO:0008006" key="15">
    <source>
        <dbReference type="Google" id="ProtNLM"/>
    </source>
</evidence>
<keyword evidence="8" id="KW-0067">ATP-binding</keyword>
<dbReference type="InterPro" id="IPR008921">
    <property type="entry name" value="DNA_pol3_clamp-load_cplx_C"/>
</dbReference>
<feature type="compositionally biased region" description="Polar residues" evidence="10">
    <location>
        <begin position="66"/>
        <end position="76"/>
    </location>
</feature>
<dbReference type="InterPro" id="IPR003959">
    <property type="entry name" value="ATPase_AAA_core"/>
</dbReference>
<evidence type="ECO:0000259" key="12">
    <source>
        <dbReference type="SMART" id="SM00734"/>
    </source>
</evidence>
<evidence type="ECO:0000259" key="11">
    <source>
        <dbReference type="SMART" id="SM00382"/>
    </source>
</evidence>
<keyword evidence="14" id="KW-1185">Reference proteome</keyword>
<feature type="domain" description="AAA+ ATPase" evidence="11">
    <location>
        <begin position="126"/>
        <end position="243"/>
    </location>
</feature>
<keyword evidence="7" id="KW-0862">Zinc</keyword>
<evidence type="ECO:0000256" key="5">
    <source>
        <dbReference type="ARBA" id="ARBA00022763"/>
    </source>
</evidence>
<dbReference type="PANTHER" id="PTHR13779:SF7">
    <property type="entry name" value="ATPASE WRNIP1"/>
    <property type="match status" value="1"/>
</dbReference>
<keyword evidence="5" id="KW-0227">DNA damage</keyword>
<evidence type="ECO:0000256" key="2">
    <source>
        <dbReference type="ARBA" id="ARBA00022705"/>
    </source>
</evidence>
<dbReference type="Pfam" id="PF16193">
    <property type="entry name" value="AAA_assoc_2"/>
    <property type="match status" value="1"/>
</dbReference>
<feature type="domain" description="UBZ4-type" evidence="12">
    <location>
        <begin position="7"/>
        <end position="31"/>
    </location>
</feature>
<dbReference type="InterPro" id="IPR006642">
    <property type="entry name" value="Rad18_UBZ4"/>
</dbReference>
<keyword evidence="3" id="KW-0479">Metal-binding</keyword>
<evidence type="ECO:0000256" key="7">
    <source>
        <dbReference type="ARBA" id="ARBA00022833"/>
    </source>
</evidence>
<protein>
    <recommendedName>
        <fullName evidence="15">UBZ4-type domain-containing protein</fullName>
    </recommendedName>
</protein>
<dbReference type="GO" id="GO:0003677">
    <property type="term" value="F:DNA binding"/>
    <property type="evidence" value="ECO:0007669"/>
    <property type="project" value="InterPro"/>
</dbReference>
<dbReference type="GO" id="GO:0017116">
    <property type="term" value="F:single-stranded DNA helicase activity"/>
    <property type="evidence" value="ECO:0007669"/>
    <property type="project" value="TreeGrafter"/>
</dbReference>
<keyword evidence="9" id="KW-0234">DNA repair</keyword>
<reference evidence="14" key="1">
    <citation type="submission" date="2016-02" db="EMBL/GenBank/DDBJ databases">
        <title>Comparative genomics of biotechnologically important yeasts.</title>
        <authorList>
            <consortium name="DOE Joint Genome Institute"/>
            <person name="Riley R."/>
            <person name="Haridas S."/>
            <person name="Wolfe K.H."/>
            <person name="Lopes M.R."/>
            <person name="Hittinger C.T."/>
            <person name="Goker M."/>
            <person name="Salamov A."/>
            <person name="Wisecaver J."/>
            <person name="Long T.M."/>
            <person name="Aerts A.L."/>
            <person name="Barry K."/>
            <person name="Choi C."/>
            <person name="Clum A."/>
            <person name="Coughlan A.Y."/>
            <person name="Deshpande S."/>
            <person name="Douglass A.P."/>
            <person name="Hanson S.J."/>
            <person name="Klenk H.-P."/>
            <person name="Labutti K."/>
            <person name="Lapidus A."/>
            <person name="Lindquist E."/>
            <person name="Lipzen A."/>
            <person name="Meier-Kolthoff J.P."/>
            <person name="Ohm R.A."/>
            <person name="Otillar R.P."/>
            <person name="Pangilinan J."/>
            <person name="Peng Y."/>
            <person name="Rokas A."/>
            <person name="Rosa C.A."/>
            <person name="Scheuner C."/>
            <person name="Sibirny A.A."/>
            <person name="Slot J.C."/>
            <person name="Stielow J.B."/>
            <person name="Sun H."/>
            <person name="Kurtzman C.P."/>
            <person name="Blackwell M."/>
            <person name="Jeffries T.W."/>
            <person name="Grigoriev I.V."/>
        </authorList>
    </citation>
    <scope>NUCLEOTIDE SEQUENCE [LARGE SCALE GENOMIC DNA]</scope>
    <source>
        <strain evidence="14">NRRL Y-17796</strain>
    </source>
</reference>
<keyword evidence="6" id="KW-0863">Zinc-finger</keyword>
<name>A0A1E4TDZ4_9ASCO</name>
<evidence type="ECO:0000313" key="14">
    <source>
        <dbReference type="Proteomes" id="UP000095023"/>
    </source>
</evidence>
<dbReference type="OrthoDB" id="10265467at2759"/>
<gene>
    <name evidence="13" type="ORF">CANCADRAFT_1715</name>
</gene>
<dbReference type="InterPro" id="IPR032423">
    <property type="entry name" value="AAA_assoc_2"/>
</dbReference>
<evidence type="ECO:0000256" key="4">
    <source>
        <dbReference type="ARBA" id="ARBA00022741"/>
    </source>
</evidence>
<keyword evidence="4" id="KW-0547">Nucleotide-binding</keyword>
<dbReference type="SUPFAM" id="SSF52540">
    <property type="entry name" value="P-loop containing nucleoside triphosphate hydrolases"/>
    <property type="match status" value="1"/>
</dbReference>
<dbReference type="FunFam" id="1.20.272.10:FF:000001">
    <property type="entry name" value="Putative AAA family ATPase"/>
    <property type="match status" value="1"/>
</dbReference>
<dbReference type="Pfam" id="PF12002">
    <property type="entry name" value="MgsA_C"/>
    <property type="match status" value="1"/>
</dbReference>
<dbReference type="Gene3D" id="3.40.50.300">
    <property type="entry name" value="P-loop containing nucleotide triphosphate hydrolases"/>
    <property type="match status" value="1"/>
</dbReference>
<dbReference type="GO" id="GO:0005634">
    <property type="term" value="C:nucleus"/>
    <property type="evidence" value="ECO:0007669"/>
    <property type="project" value="TreeGrafter"/>
</dbReference>
<dbReference type="GO" id="GO:0008270">
    <property type="term" value="F:zinc ion binding"/>
    <property type="evidence" value="ECO:0007669"/>
    <property type="project" value="UniProtKB-KW"/>
</dbReference>
<comment type="similarity">
    <text evidence="1">Belongs to the AAA ATPase family. RarA/MGS1/WRNIP1 subfamily.</text>
</comment>
<dbReference type="EMBL" id="KV453842">
    <property type="protein sequence ID" value="ODV89985.1"/>
    <property type="molecule type" value="Genomic_DNA"/>
</dbReference>
<organism evidence="13 14">
    <name type="scientific">Tortispora caseinolytica NRRL Y-17796</name>
    <dbReference type="NCBI Taxonomy" id="767744"/>
    <lineage>
        <taxon>Eukaryota</taxon>
        <taxon>Fungi</taxon>
        <taxon>Dikarya</taxon>
        <taxon>Ascomycota</taxon>
        <taxon>Saccharomycotina</taxon>
        <taxon>Trigonopsidomycetes</taxon>
        <taxon>Trigonopsidales</taxon>
        <taxon>Trigonopsidaceae</taxon>
        <taxon>Tortispora</taxon>
    </lineage>
</organism>
<dbReference type="InterPro" id="IPR027417">
    <property type="entry name" value="P-loop_NTPase"/>
</dbReference>
<proteinExistence type="inferred from homology"/>
<accession>A0A1E4TDZ4</accession>
<dbReference type="Gene3D" id="1.10.8.60">
    <property type="match status" value="1"/>
</dbReference>
<dbReference type="InterPro" id="IPR021886">
    <property type="entry name" value="MgsA_C"/>
</dbReference>
<dbReference type="FunFam" id="1.10.3710.10:FF:000005">
    <property type="entry name" value="AAA family ATPase, putative"/>
    <property type="match status" value="1"/>
</dbReference>